<dbReference type="InterPro" id="IPR016181">
    <property type="entry name" value="Acyl_CoA_acyltransferase"/>
</dbReference>
<proteinExistence type="predicted"/>
<evidence type="ECO:0000313" key="3">
    <source>
        <dbReference type="Proteomes" id="UP001634393"/>
    </source>
</evidence>
<protein>
    <recommendedName>
        <fullName evidence="1">N-acetyltransferase domain-containing protein</fullName>
    </recommendedName>
</protein>
<dbReference type="Gene3D" id="3.40.630.30">
    <property type="match status" value="1"/>
</dbReference>
<keyword evidence="3" id="KW-1185">Reference proteome</keyword>
<organism evidence="2 3">
    <name type="scientific">Penstemon smallii</name>
    <dbReference type="NCBI Taxonomy" id="265156"/>
    <lineage>
        <taxon>Eukaryota</taxon>
        <taxon>Viridiplantae</taxon>
        <taxon>Streptophyta</taxon>
        <taxon>Embryophyta</taxon>
        <taxon>Tracheophyta</taxon>
        <taxon>Spermatophyta</taxon>
        <taxon>Magnoliopsida</taxon>
        <taxon>eudicotyledons</taxon>
        <taxon>Gunneridae</taxon>
        <taxon>Pentapetalae</taxon>
        <taxon>asterids</taxon>
        <taxon>lamiids</taxon>
        <taxon>Lamiales</taxon>
        <taxon>Plantaginaceae</taxon>
        <taxon>Cheloneae</taxon>
        <taxon>Penstemon</taxon>
    </lineage>
</organism>
<feature type="domain" description="N-acetyltransferase" evidence="1">
    <location>
        <begin position="9"/>
        <end position="169"/>
    </location>
</feature>
<gene>
    <name evidence="2" type="ORF">ACJIZ3_013864</name>
</gene>
<dbReference type="PROSITE" id="PS51186">
    <property type="entry name" value="GNAT"/>
    <property type="match status" value="1"/>
</dbReference>
<dbReference type="PANTHER" id="PTHR46067:SF26">
    <property type="entry name" value="N-ACETYLTRANSFERASE DOMAIN-CONTAINING PROTEIN"/>
    <property type="match status" value="1"/>
</dbReference>
<accession>A0ABD3RLD4</accession>
<evidence type="ECO:0000259" key="1">
    <source>
        <dbReference type="PROSITE" id="PS51186"/>
    </source>
</evidence>
<sequence>MESYSDSEITIRPLELSDADDFMQWYSDENVSKFCSWDAFTSKEAAIVYVANNVINHPYHKAICLSGRPVGYVMVTPFQGNDKCRAEIGFGVASAYWGKGIATRAVKMAAREVFAEWGHLERLEALVEVGNVASGRVMEKAGFEREGVLRKYWIMKGRARDFVMFSILRSDIIR</sequence>
<dbReference type="SUPFAM" id="SSF55729">
    <property type="entry name" value="Acyl-CoA N-acyltransferases (Nat)"/>
    <property type="match status" value="1"/>
</dbReference>
<evidence type="ECO:0000313" key="2">
    <source>
        <dbReference type="EMBL" id="KAL3812596.1"/>
    </source>
</evidence>
<dbReference type="InterPro" id="IPR000182">
    <property type="entry name" value="GNAT_dom"/>
</dbReference>
<name>A0ABD3RLD4_9LAMI</name>
<dbReference type="AlphaFoldDB" id="A0ABD3RLD4"/>
<dbReference type="Proteomes" id="UP001634393">
    <property type="component" value="Unassembled WGS sequence"/>
</dbReference>
<dbReference type="CDD" id="cd04301">
    <property type="entry name" value="NAT_SF"/>
    <property type="match status" value="1"/>
</dbReference>
<reference evidence="2 3" key="1">
    <citation type="submission" date="2024-12" db="EMBL/GenBank/DDBJ databases">
        <title>The unique morphological basis and parallel evolutionary history of personate flowers in Penstemon.</title>
        <authorList>
            <person name="Depatie T.H."/>
            <person name="Wessinger C.A."/>
        </authorList>
    </citation>
    <scope>NUCLEOTIDE SEQUENCE [LARGE SCALE GENOMIC DNA]</scope>
    <source>
        <strain evidence="2">WTNN_2</strain>
        <tissue evidence="2">Leaf</tissue>
    </source>
</reference>
<dbReference type="EMBL" id="JBJXBP010000008">
    <property type="protein sequence ID" value="KAL3812596.1"/>
    <property type="molecule type" value="Genomic_DNA"/>
</dbReference>
<dbReference type="Pfam" id="PF13302">
    <property type="entry name" value="Acetyltransf_3"/>
    <property type="match status" value="1"/>
</dbReference>
<comment type="caution">
    <text evidence="2">The sequence shown here is derived from an EMBL/GenBank/DDBJ whole genome shotgun (WGS) entry which is preliminary data.</text>
</comment>
<dbReference type="PANTHER" id="PTHR46067">
    <property type="entry name" value="ACYL-COA N-ACYLTRANSFERASES (NAT) SUPERFAMILY PROTEIN"/>
    <property type="match status" value="1"/>
</dbReference>